<evidence type="ECO:0000256" key="2">
    <source>
        <dbReference type="RuleBase" id="RU003682"/>
    </source>
</evidence>
<dbReference type="Gene3D" id="2.60.120.330">
    <property type="entry name" value="B-lactam Antibiotic, Isopenicillin N Synthase, Chain"/>
    <property type="match status" value="1"/>
</dbReference>
<dbReference type="GeneID" id="19978237"/>
<accession>W2S7K7</accession>
<dbReference type="GO" id="GO:0016491">
    <property type="term" value="F:oxidoreductase activity"/>
    <property type="evidence" value="ECO:0007669"/>
    <property type="project" value="UniProtKB-KW"/>
</dbReference>
<gene>
    <name evidence="4" type="ORF">HMPREF1541_10898</name>
</gene>
<dbReference type="InterPro" id="IPR044861">
    <property type="entry name" value="IPNS-like_FE2OG_OXY"/>
</dbReference>
<dbReference type="PANTHER" id="PTHR47990">
    <property type="entry name" value="2-OXOGLUTARATE (2OG) AND FE(II)-DEPENDENT OXYGENASE SUPERFAMILY PROTEIN-RELATED"/>
    <property type="match status" value="1"/>
</dbReference>
<dbReference type="EMBL" id="KB822716">
    <property type="protein sequence ID" value="ETN44033.1"/>
    <property type="molecule type" value="Genomic_DNA"/>
</dbReference>
<dbReference type="InterPro" id="IPR005123">
    <property type="entry name" value="Oxoglu/Fe-dep_dioxygenase_dom"/>
</dbReference>
<keyword evidence="2" id="KW-0560">Oxidoreductase</keyword>
<feature type="domain" description="Fe2OG dioxygenase" evidence="3">
    <location>
        <begin position="122"/>
        <end position="227"/>
    </location>
</feature>
<organism evidence="4 5">
    <name type="scientific">Cyphellophora europaea (strain CBS 101466)</name>
    <name type="common">Phialophora europaea</name>
    <dbReference type="NCBI Taxonomy" id="1220924"/>
    <lineage>
        <taxon>Eukaryota</taxon>
        <taxon>Fungi</taxon>
        <taxon>Dikarya</taxon>
        <taxon>Ascomycota</taxon>
        <taxon>Pezizomycotina</taxon>
        <taxon>Eurotiomycetes</taxon>
        <taxon>Chaetothyriomycetidae</taxon>
        <taxon>Chaetothyriales</taxon>
        <taxon>Cyphellophoraceae</taxon>
        <taxon>Cyphellophora</taxon>
    </lineage>
</organism>
<name>W2S7K7_CYPE1</name>
<dbReference type="RefSeq" id="XP_008713789.1">
    <property type="nucleotide sequence ID" value="XM_008715567.1"/>
</dbReference>
<comment type="similarity">
    <text evidence="1 2">Belongs to the iron/ascorbate-dependent oxidoreductase family.</text>
</comment>
<dbReference type="STRING" id="1220924.W2S7K7"/>
<evidence type="ECO:0000313" key="5">
    <source>
        <dbReference type="Proteomes" id="UP000030752"/>
    </source>
</evidence>
<evidence type="ECO:0000313" key="4">
    <source>
        <dbReference type="EMBL" id="ETN44033.1"/>
    </source>
</evidence>
<keyword evidence="5" id="KW-1185">Reference proteome</keyword>
<dbReference type="eggNOG" id="KOG0143">
    <property type="taxonomic scope" value="Eukaryota"/>
</dbReference>
<dbReference type="GO" id="GO:0046872">
    <property type="term" value="F:metal ion binding"/>
    <property type="evidence" value="ECO:0007669"/>
    <property type="project" value="UniProtKB-KW"/>
</dbReference>
<dbReference type="InParanoid" id="W2S7K7"/>
<reference evidence="4 5" key="1">
    <citation type="submission" date="2013-03" db="EMBL/GenBank/DDBJ databases">
        <title>The Genome Sequence of Phialophora europaea CBS 101466.</title>
        <authorList>
            <consortium name="The Broad Institute Genomics Platform"/>
            <person name="Cuomo C."/>
            <person name="de Hoog S."/>
            <person name="Gorbushina A."/>
            <person name="Walker B."/>
            <person name="Young S.K."/>
            <person name="Zeng Q."/>
            <person name="Gargeya S."/>
            <person name="Fitzgerald M."/>
            <person name="Haas B."/>
            <person name="Abouelleil A."/>
            <person name="Allen A.W."/>
            <person name="Alvarado L."/>
            <person name="Arachchi H.M."/>
            <person name="Berlin A.M."/>
            <person name="Chapman S.B."/>
            <person name="Gainer-Dewar J."/>
            <person name="Goldberg J."/>
            <person name="Griggs A."/>
            <person name="Gujja S."/>
            <person name="Hansen M."/>
            <person name="Howarth C."/>
            <person name="Imamovic A."/>
            <person name="Ireland A."/>
            <person name="Larimer J."/>
            <person name="McCowan C."/>
            <person name="Murphy C."/>
            <person name="Pearson M."/>
            <person name="Poon T.W."/>
            <person name="Priest M."/>
            <person name="Roberts A."/>
            <person name="Saif S."/>
            <person name="Shea T."/>
            <person name="Sisk P."/>
            <person name="Sykes S."/>
            <person name="Wortman J."/>
            <person name="Nusbaum C."/>
            <person name="Birren B."/>
        </authorList>
    </citation>
    <scope>NUCLEOTIDE SEQUENCE [LARGE SCALE GENOMIC DNA]</scope>
    <source>
        <strain evidence="4 5">CBS 101466</strain>
    </source>
</reference>
<dbReference type="OrthoDB" id="288590at2759"/>
<dbReference type="HOGENOM" id="CLU_010119_4_5_1"/>
<keyword evidence="2" id="KW-0408">Iron</keyword>
<dbReference type="InterPro" id="IPR027443">
    <property type="entry name" value="IPNS-like_sf"/>
</dbReference>
<dbReference type="VEuPathDB" id="FungiDB:HMPREF1541_10898"/>
<proteinExistence type="inferred from homology"/>
<keyword evidence="2" id="KW-0479">Metal-binding</keyword>
<dbReference type="InterPro" id="IPR050231">
    <property type="entry name" value="Iron_ascorbate_oxido_reductase"/>
</dbReference>
<evidence type="ECO:0000256" key="1">
    <source>
        <dbReference type="ARBA" id="ARBA00008056"/>
    </source>
</evidence>
<dbReference type="Pfam" id="PF03171">
    <property type="entry name" value="2OG-FeII_Oxy"/>
    <property type="match status" value="1"/>
</dbReference>
<dbReference type="SUPFAM" id="SSF51197">
    <property type="entry name" value="Clavaminate synthase-like"/>
    <property type="match status" value="1"/>
</dbReference>
<dbReference type="PROSITE" id="PS51471">
    <property type="entry name" value="FE2OG_OXY"/>
    <property type="match status" value="1"/>
</dbReference>
<dbReference type="AlphaFoldDB" id="W2S7K7"/>
<sequence>MAGRQTLLFTSIKHKLYQDAIDLHLVQPYTIAEMSDVLRMPSEDFNDLPPFPKDFYNVSKDDILKQGTRWPTPDVLNAQRVLMKNFTKYAHEIVLLAWELLNNHLGLPVGTLLKMHRLEGISGDQIHLIKAPPQPPDDRRTALAEHTDFDSITVLFNRLGGLQILPPGDQAEWCYMKPLLGHAIVNLSDALVKFTNGLLRSNIHRVSSPPGTQAGTTRYSLVYFSRPEDDLILKRLQGSTKIPPLAKDEVEEEINSKDWIIRRGLGRRPGIHGTKAFDWTSFRGSEEKSRRINAQVNLAQLS</sequence>
<dbReference type="Proteomes" id="UP000030752">
    <property type="component" value="Unassembled WGS sequence"/>
</dbReference>
<evidence type="ECO:0000259" key="3">
    <source>
        <dbReference type="PROSITE" id="PS51471"/>
    </source>
</evidence>
<protein>
    <recommendedName>
        <fullName evidence="3">Fe2OG dioxygenase domain-containing protein</fullName>
    </recommendedName>
</protein>